<dbReference type="OrthoDB" id="5076358at2759"/>
<feature type="transmembrane region" description="Helical" evidence="6">
    <location>
        <begin position="67"/>
        <end position="86"/>
    </location>
</feature>
<evidence type="ECO:0000256" key="2">
    <source>
        <dbReference type="ARBA" id="ARBA00022692"/>
    </source>
</evidence>
<evidence type="ECO:0000256" key="6">
    <source>
        <dbReference type="SAM" id="Phobius"/>
    </source>
</evidence>
<dbReference type="PANTHER" id="PTHR33048">
    <property type="entry name" value="PTH11-LIKE INTEGRAL MEMBRANE PROTEIN (AFU_ORTHOLOGUE AFUA_5G11245)"/>
    <property type="match status" value="1"/>
</dbReference>
<keyword evidence="4 6" id="KW-0472">Membrane</keyword>
<proteinExistence type="inferred from homology"/>
<evidence type="ECO:0000313" key="8">
    <source>
        <dbReference type="EMBL" id="KAF4966332.1"/>
    </source>
</evidence>
<feature type="domain" description="Rhodopsin" evidence="7">
    <location>
        <begin position="56"/>
        <end position="153"/>
    </location>
</feature>
<evidence type="ECO:0000256" key="1">
    <source>
        <dbReference type="ARBA" id="ARBA00004141"/>
    </source>
</evidence>
<dbReference type="GO" id="GO:0016020">
    <property type="term" value="C:membrane"/>
    <property type="evidence" value="ECO:0007669"/>
    <property type="project" value="UniProtKB-SubCell"/>
</dbReference>
<gene>
    <name evidence="8" type="ORF">FSARC_5960</name>
</gene>
<feature type="transmembrane region" description="Helical" evidence="6">
    <location>
        <begin position="12"/>
        <end position="31"/>
    </location>
</feature>
<name>A0A8H4X8Z3_9HYPO</name>
<evidence type="ECO:0000256" key="5">
    <source>
        <dbReference type="ARBA" id="ARBA00038359"/>
    </source>
</evidence>
<comment type="caution">
    <text evidence="8">The sequence shown here is derived from an EMBL/GenBank/DDBJ whole genome shotgun (WGS) entry which is preliminary data.</text>
</comment>
<evidence type="ECO:0000313" key="9">
    <source>
        <dbReference type="Proteomes" id="UP000622797"/>
    </source>
</evidence>
<organism evidence="8 9">
    <name type="scientific">Fusarium sarcochroum</name>
    <dbReference type="NCBI Taxonomy" id="1208366"/>
    <lineage>
        <taxon>Eukaryota</taxon>
        <taxon>Fungi</taxon>
        <taxon>Dikarya</taxon>
        <taxon>Ascomycota</taxon>
        <taxon>Pezizomycotina</taxon>
        <taxon>Sordariomycetes</taxon>
        <taxon>Hypocreomycetidae</taxon>
        <taxon>Hypocreales</taxon>
        <taxon>Nectriaceae</taxon>
        <taxon>Fusarium</taxon>
        <taxon>Fusarium lateritium species complex</taxon>
    </lineage>
</organism>
<dbReference type="EMBL" id="JABEXW010000297">
    <property type="protein sequence ID" value="KAF4966332.1"/>
    <property type="molecule type" value="Genomic_DNA"/>
</dbReference>
<accession>A0A8H4X8Z3</accession>
<evidence type="ECO:0000256" key="3">
    <source>
        <dbReference type="ARBA" id="ARBA00022989"/>
    </source>
</evidence>
<dbReference type="AlphaFoldDB" id="A0A8H4X8Z3"/>
<evidence type="ECO:0000259" key="7">
    <source>
        <dbReference type="Pfam" id="PF20684"/>
    </source>
</evidence>
<dbReference type="Proteomes" id="UP000622797">
    <property type="component" value="Unassembled WGS sequence"/>
</dbReference>
<reference evidence="8" key="2">
    <citation type="submission" date="2020-05" db="EMBL/GenBank/DDBJ databases">
        <authorList>
            <person name="Kim H.-S."/>
            <person name="Proctor R.H."/>
            <person name="Brown D.W."/>
        </authorList>
    </citation>
    <scope>NUCLEOTIDE SEQUENCE</scope>
    <source>
        <strain evidence="8">NRRL 20472</strain>
    </source>
</reference>
<keyword evidence="9" id="KW-1185">Reference proteome</keyword>
<feature type="transmembrane region" description="Helical" evidence="6">
    <location>
        <begin position="129"/>
        <end position="148"/>
    </location>
</feature>
<dbReference type="InterPro" id="IPR049326">
    <property type="entry name" value="Rhodopsin_dom_fungi"/>
</dbReference>
<dbReference type="InterPro" id="IPR052337">
    <property type="entry name" value="SAT4-like"/>
</dbReference>
<comment type="similarity">
    <text evidence="5">Belongs to the SAT4 family.</text>
</comment>
<evidence type="ECO:0000256" key="4">
    <source>
        <dbReference type="ARBA" id="ARBA00023136"/>
    </source>
</evidence>
<feature type="transmembrane region" description="Helical" evidence="6">
    <location>
        <begin position="93"/>
        <end position="114"/>
    </location>
</feature>
<sequence length="235" mass="25846">MDSSTSAEDRSSTVIAVVVVCQVLSVFVVALRLWTRGVIIKACGVDDYLAIVSLTTVMWYTNVAGNIATDLIIILLPIPAITRLKLPRRQKWYLFGVFALGTFTVVISFIRIAFLNDSTDFTWVQVKSTLWSMVEITSAIICACLPTLRPFVRHYFPGLDSTLNHSSGGMILSNAESGINSASHRRAEVFRTTSIPKAQGDLERDDSSIIELFNVNSQDGSARSHLESRGDSAKL</sequence>
<comment type="subcellular location">
    <subcellularLocation>
        <location evidence="1">Membrane</location>
        <topology evidence="1">Multi-pass membrane protein</topology>
    </subcellularLocation>
</comment>
<reference evidence="8" key="1">
    <citation type="journal article" date="2020" name="BMC Genomics">
        <title>Correction to: Identification and distribution of gene clusters required for synthesis of sphingolipid metabolism inhibitors in diverse species of the filamentous fungus Fusarium.</title>
        <authorList>
            <person name="Kim H.S."/>
            <person name="Lohmar J.M."/>
            <person name="Busman M."/>
            <person name="Brown D.W."/>
            <person name="Naumann T.A."/>
            <person name="Divon H.H."/>
            <person name="Lysoe E."/>
            <person name="Uhlig S."/>
            <person name="Proctor R.H."/>
        </authorList>
    </citation>
    <scope>NUCLEOTIDE SEQUENCE</scope>
    <source>
        <strain evidence="8">NRRL 20472</strain>
    </source>
</reference>
<dbReference type="Pfam" id="PF20684">
    <property type="entry name" value="Fung_rhodopsin"/>
    <property type="match status" value="1"/>
</dbReference>
<protein>
    <recommendedName>
        <fullName evidence="7">Rhodopsin domain-containing protein</fullName>
    </recommendedName>
</protein>
<keyword evidence="2 6" id="KW-0812">Transmembrane</keyword>
<dbReference type="PANTHER" id="PTHR33048:SF47">
    <property type="entry name" value="INTEGRAL MEMBRANE PROTEIN-RELATED"/>
    <property type="match status" value="1"/>
</dbReference>
<keyword evidence="3 6" id="KW-1133">Transmembrane helix</keyword>